<dbReference type="GO" id="GO:0003677">
    <property type="term" value="F:DNA binding"/>
    <property type="evidence" value="ECO:0007669"/>
    <property type="project" value="UniProtKB-KW"/>
</dbReference>
<gene>
    <name evidence="2" type="ORF">SU60_05215</name>
</gene>
<dbReference type="PANTHER" id="PTHR34988">
    <property type="entry name" value="PROTEIN, PUTATIVE-RELATED"/>
    <property type="match status" value="1"/>
</dbReference>
<dbReference type="PANTHER" id="PTHR34988:SF1">
    <property type="entry name" value="DNA-BINDING PROTEIN"/>
    <property type="match status" value="1"/>
</dbReference>
<comment type="caution">
    <text evidence="2">The sequence shown here is derived from an EMBL/GenBank/DDBJ whole genome shotgun (WGS) entry which is preliminary data.</text>
</comment>
<dbReference type="EMBL" id="JXOK01000010">
    <property type="protein sequence ID" value="KIN11907.1"/>
    <property type="molecule type" value="Genomic_DNA"/>
</dbReference>
<reference evidence="2 3" key="1">
    <citation type="submission" date="2015-01" db="EMBL/GenBank/DDBJ databases">
        <title>Draft genome of Vibrio mytili type strain CAIM 528.</title>
        <authorList>
            <person name="Gonzalez-Castillo A."/>
            <person name="Gomez-Gil B."/>
            <person name="Enciso-Ibarra J."/>
        </authorList>
    </citation>
    <scope>NUCLEOTIDE SEQUENCE [LARGE SCALE GENOMIC DNA]</scope>
    <source>
        <strain evidence="2 3">CAIM 528</strain>
    </source>
</reference>
<dbReference type="RefSeq" id="WP_041154633.1">
    <property type="nucleotide sequence ID" value="NZ_CBCRVP010000003.1"/>
</dbReference>
<dbReference type="SUPFAM" id="SSF117856">
    <property type="entry name" value="AF0104/ALDC/Ptd012-like"/>
    <property type="match status" value="1"/>
</dbReference>
<evidence type="ECO:0000313" key="3">
    <source>
        <dbReference type="Proteomes" id="UP000031977"/>
    </source>
</evidence>
<name>A0A0C3IC47_9VIBR</name>
<dbReference type="Proteomes" id="UP000031977">
    <property type="component" value="Unassembled WGS sequence"/>
</dbReference>
<dbReference type="Gene3D" id="3.30.1330.80">
    <property type="entry name" value="Hypothetical protein, similar to alpha- acetolactate decarboxylase, domain 2"/>
    <property type="match status" value="1"/>
</dbReference>
<organism evidence="2 3">
    <name type="scientific">Vibrio mytili</name>
    <dbReference type="NCBI Taxonomy" id="50718"/>
    <lineage>
        <taxon>Bacteria</taxon>
        <taxon>Pseudomonadati</taxon>
        <taxon>Pseudomonadota</taxon>
        <taxon>Gammaproteobacteria</taxon>
        <taxon>Vibrionales</taxon>
        <taxon>Vibrionaceae</taxon>
        <taxon>Vibrio</taxon>
    </lineage>
</organism>
<accession>A0A0C3IC47</accession>
<dbReference type="Pfam" id="PF03479">
    <property type="entry name" value="PCC"/>
    <property type="match status" value="1"/>
</dbReference>
<protein>
    <submittedName>
        <fullName evidence="2">DNA-binding protein</fullName>
    </submittedName>
</protein>
<sequence>MSINVIAIRLTKGADLKQSLAKIVSDCDIQAGSVASCVGCISELKIRLAGAETELHKVELFEIVSMMATLTPDHQHVHISVSDHNGKVWGGHLMEGTMIDTTAELIIHHYPGLSFYREMDESTGYSELKIK</sequence>
<dbReference type="PROSITE" id="PS51742">
    <property type="entry name" value="PPC"/>
    <property type="match status" value="1"/>
</dbReference>
<keyword evidence="3" id="KW-1185">Reference proteome</keyword>
<dbReference type="STRING" id="50718.SU60_05215"/>
<evidence type="ECO:0000313" key="2">
    <source>
        <dbReference type="EMBL" id="KIN11907.1"/>
    </source>
</evidence>
<dbReference type="AlphaFoldDB" id="A0A0C3IC47"/>
<dbReference type="OrthoDB" id="552202at2"/>
<keyword evidence="2" id="KW-0238">DNA-binding</keyword>
<proteinExistence type="predicted"/>
<dbReference type="InterPro" id="IPR005175">
    <property type="entry name" value="PPC_dom"/>
</dbReference>
<feature type="domain" description="PPC" evidence="1">
    <location>
        <begin position="1"/>
        <end position="131"/>
    </location>
</feature>
<dbReference type="CDD" id="cd11378">
    <property type="entry name" value="DUF296"/>
    <property type="match status" value="1"/>
</dbReference>
<evidence type="ECO:0000259" key="1">
    <source>
        <dbReference type="PROSITE" id="PS51742"/>
    </source>
</evidence>